<dbReference type="Pfam" id="PF11023">
    <property type="entry name" value="DUF2614"/>
    <property type="match status" value="1"/>
</dbReference>
<sequence length="67" mass="7398">MCGHGCSFRVRTARQAEVQSLLFIRICAPATASALVFWIVGLLVRRDVKVCCPGRSKTLKMLRSAAF</sequence>
<evidence type="ECO:0000256" key="3">
    <source>
        <dbReference type="ARBA" id="ARBA00022989"/>
    </source>
</evidence>
<evidence type="ECO:0000256" key="5">
    <source>
        <dbReference type="SAM" id="Phobius"/>
    </source>
</evidence>
<protein>
    <submittedName>
        <fullName evidence="6">Uncharacterized protein</fullName>
    </submittedName>
</protein>
<gene>
    <name evidence="6" type="ORF">FUA23_01645</name>
</gene>
<evidence type="ECO:0000313" key="6">
    <source>
        <dbReference type="EMBL" id="TXF91556.1"/>
    </source>
</evidence>
<dbReference type="AlphaFoldDB" id="A0A5C7FJU6"/>
<reference evidence="6 7" key="1">
    <citation type="submission" date="2019-08" db="EMBL/GenBank/DDBJ databases">
        <title>Lewinella sp. strain SSH13 Genome sequencing and assembly.</title>
        <authorList>
            <person name="Kim I."/>
        </authorList>
    </citation>
    <scope>NUCLEOTIDE SEQUENCE [LARGE SCALE GENOMIC DNA]</scope>
    <source>
        <strain evidence="6 7">SSH13</strain>
    </source>
</reference>
<keyword evidence="7" id="KW-1185">Reference proteome</keyword>
<evidence type="ECO:0000256" key="4">
    <source>
        <dbReference type="ARBA" id="ARBA00023136"/>
    </source>
</evidence>
<keyword evidence="1" id="KW-1003">Cell membrane</keyword>
<accession>A0A5C7FJU6</accession>
<comment type="caution">
    <text evidence="6">The sequence shown here is derived from an EMBL/GenBank/DDBJ whole genome shotgun (WGS) entry which is preliminary data.</text>
</comment>
<keyword evidence="2 5" id="KW-0812">Transmembrane</keyword>
<evidence type="ECO:0000256" key="1">
    <source>
        <dbReference type="ARBA" id="ARBA00022475"/>
    </source>
</evidence>
<dbReference type="InterPro" id="IPR020912">
    <property type="entry name" value="UPF0295"/>
</dbReference>
<name>A0A5C7FJU6_9BACT</name>
<keyword evidence="3 5" id="KW-1133">Transmembrane helix</keyword>
<evidence type="ECO:0000256" key="2">
    <source>
        <dbReference type="ARBA" id="ARBA00022692"/>
    </source>
</evidence>
<keyword evidence="4 5" id="KW-0472">Membrane</keyword>
<organism evidence="6 7">
    <name type="scientific">Neolewinella aurantiaca</name>
    <dbReference type="NCBI Taxonomy" id="2602767"/>
    <lineage>
        <taxon>Bacteria</taxon>
        <taxon>Pseudomonadati</taxon>
        <taxon>Bacteroidota</taxon>
        <taxon>Saprospiria</taxon>
        <taxon>Saprospirales</taxon>
        <taxon>Lewinellaceae</taxon>
        <taxon>Neolewinella</taxon>
    </lineage>
</organism>
<evidence type="ECO:0000313" key="7">
    <source>
        <dbReference type="Proteomes" id="UP000321907"/>
    </source>
</evidence>
<proteinExistence type="predicted"/>
<dbReference type="EMBL" id="VOXD01000002">
    <property type="protein sequence ID" value="TXF91556.1"/>
    <property type="molecule type" value="Genomic_DNA"/>
</dbReference>
<feature type="transmembrane region" description="Helical" evidence="5">
    <location>
        <begin position="21"/>
        <end position="44"/>
    </location>
</feature>
<dbReference type="Proteomes" id="UP000321907">
    <property type="component" value="Unassembled WGS sequence"/>
</dbReference>